<evidence type="ECO:0000256" key="1">
    <source>
        <dbReference type="SAM" id="MobiDB-lite"/>
    </source>
</evidence>
<dbReference type="GO" id="GO:0006383">
    <property type="term" value="P:transcription by RNA polymerase III"/>
    <property type="evidence" value="ECO:0007669"/>
    <property type="project" value="InterPro"/>
</dbReference>
<feature type="compositionally biased region" description="Acidic residues" evidence="1">
    <location>
        <begin position="370"/>
        <end position="381"/>
    </location>
</feature>
<feature type="region of interest" description="Disordered" evidence="1">
    <location>
        <begin position="313"/>
        <end position="435"/>
    </location>
</feature>
<feature type="compositionally biased region" description="Pro residues" evidence="1">
    <location>
        <begin position="210"/>
        <end position="219"/>
    </location>
</feature>
<dbReference type="OrthoDB" id="1877767at2759"/>
<dbReference type="PANTHER" id="PTHR21860:SF2">
    <property type="entry name" value="GENERAL TRANSCRIPTION FACTOR 3C POLYPEPTIDE 6"/>
    <property type="match status" value="1"/>
</dbReference>
<feature type="compositionally biased region" description="Low complexity" evidence="1">
    <location>
        <begin position="391"/>
        <end position="400"/>
    </location>
</feature>
<protein>
    <recommendedName>
        <fullName evidence="2">Transcription factor TFIIIC triple barrel domain-containing protein</fullName>
    </recommendedName>
</protein>
<comment type="caution">
    <text evidence="3">The sequence shown here is derived from an EMBL/GenBank/DDBJ whole genome shotgun (WGS) entry which is preliminary data.</text>
</comment>
<dbReference type="EMBL" id="RSCE01000010">
    <property type="protein sequence ID" value="RSH79272.1"/>
    <property type="molecule type" value="Genomic_DNA"/>
</dbReference>
<feature type="compositionally biased region" description="Acidic residues" evidence="1">
    <location>
        <begin position="424"/>
        <end position="435"/>
    </location>
</feature>
<feature type="compositionally biased region" description="Gly residues" evidence="1">
    <location>
        <begin position="321"/>
        <end position="339"/>
    </location>
</feature>
<reference evidence="3 4" key="1">
    <citation type="submission" date="2018-11" db="EMBL/GenBank/DDBJ databases">
        <title>Genome sequence of Apiotrichum porosum DSM 27194.</title>
        <authorList>
            <person name="Aliyu H."/>
            <person name="Gorte O."/>
            <person name="Ochsenreither K."/>
        </authorList>
    </citation>
    <scope>NUCLEOTIDE SEQUENCE [LARGE SCALE GENOMIC DNA]</scope>
    <source>
        <strain evidence="3 4">DSM 27194</strain>
    </source>
</reference>
<feature type="region of interest" description="Disordered" evidence="1">
    <location>
        <begin position="103"/>
        <end position="152"/>
    </location>
</feature>
<dbReference type="AlphaFoldDB" id="A0A427XKF9"/>
<feature type="compositionally biased region" description="Basic residues" evidence="1">
    <location>
        <begin position="110"/>
        <end position="119"/>
    </location>
</feature>
<feature type="domain" description="Transcription factor TFIIIC triple barrel" evidence="2">
    <location>
        <begin position="41"/>
        <end position="125"/>
    </location>
</feature>
<feature type="region of interest" description="Disordered" evidence="1">
    <location>
        <begin position="192"/>
        <end position="246"/>
    </location>
</feature>
<dbReference type="RefSeq" id="XP_028474419.1">
    <property type="nucleotide sequence ID" value="XM_028617112.1"/>
</dbReference>
<dbReference type="Pfam" id="PF10419">
    <property type="entry name" value="TFIIIC_sub6"/>
    <property type="match status" value="1"/>
</dbReference>
<organism evidence="3 4">
    <name type="scientific">Apiotrichum porosum</name>
    <dbReference type="NCBI Taxonomy" id="105984"/>
    <lineage>
        <taxon>Eukaryota</taxon>
        <taxon>Fungi</taxon>
        <taxon>Dikarya</taxon>
        <taxon>Basidiomycota</taxon>
        <taxon>Agaricomycotina</taxon>
        <taxon>Tremellomycetes</taxon>
        <taxon>Trichosporonales</taxon>
        <taxon>Trichosporonaceae</taxon>
        <taxon>Apiotrichum</taxon>
    </lineage>
</organism>
<name>A0A427XKF9_9TREE</name>
<dbReference type="STRING" id="105984.A0A427XKF9"/>
<keyword evidence="4" id="KW-1185">Reference proteome</keyword>
<dbReference type="InterPro" id="IPR042771">
    <property type="entry name" value="GTF3C6-like"/>
</dbReference>
<accession>A0A427XKF9</accession>
<dbReference type="GeneID" id="39585855"/>
<gene>
    <name evidence="3" type="ORF">EHS24_001312</name>
</gene>
<dbReference type="Proteomes" id="UP000279236">
    <property type="component" value="Unassembled WGS sequence"/>
</dbReference>
<dbReference type="Gene3D" id="2.60.40.4370">
    <property type="match status" value="1"/>
</dbReference>
<dbReference type="GO" id="GO:0000127">
    <property type="term" value="C:transcription factor TFIIIC complex"/>
    <property type="evidence" value="ECO:0007669"/>
    <property type="project" value="TreeGrafter"/>
</dbReference>
<dbReference type="PANTHER" id="PTHR21860">
    <property type="entry name" value="TRANSCRIPTION INITIATION FACTOR IIIC TFIIIC , POLYPEPTIDE 6-RELATED"/>
    <property type="match status" value="1"/>
</dbReference>
<evidence type="ECO:0000313" key="4">
    <source>
        <dbReference type="Proteomes" id="UP000279236"/>
    </source>
</evidence>
<evidence type="ECO:0000259" key="2">
    <source>
        <dbReference type="Pfam" id="PF10419"/>
    </source>
</evidence>
<feature type="compositionally biased region" description="Low complexity" evidence="1">
    <location>
        <begin position="197"/>
        <end position="209"/>
    </location>
</feature>
<dbReference type="InterPro" id="IPR019481">
    <property type="entry name" value="TFIIIC_triple_barrel"/>
</dbReference>
<evidence type="ECO:0000313" key="3">
    <source>
        <dbReference type="EMBL" id="RSH79272.1"/>
    </source>
</evidence>
<sequence>MQAAEDAEIRRQLEEGPTLFGSGWRCVDSLEEVDGEFESDEEEEYIVMDLGTAMDARTLQTEATYQLIGMDTPMPFLKIGEHVFQGAVAPLIGDEVIFDVERQEDDPQRPHHRPAHKTTHRVELHAVGLTRRPFPQRALQPKHEDVEMSDGGPIGLTADMVLAQAPELGTPVAGPSRIRARHLQSLAAEAQFDSPMVSPSPASKPATPVAAPPSSPPLAPFVSVTPADGAEGPETSPKRRIGRPRGSVTRTTLPIRTINDLTDINHAGGLGEVRLEIAEDATPELLAAVSAVRGKPSGPGAKLSRAQEERLVRGLPAAGPGSRGGRGSRIGTRGRGSRGGATKRGRPRGRGGIVPPSGEGLADGFLGVAGDDEYDDGDEEGTATGTGTGTGTPAEGTEAGPSRAEEDGDYEMRDVSVAQHVRDSDDELREIGDDE</sequence>
<proteinExistence type="predicted"/>